<organism evidence="1 2">
    <name type="scientific">Fictibacillus iocasae</name>
    <dbReference type="NCBI Taxonomy" id="2715437"/>
    <lineage>
        <taxon>Bacteria</taxon>
        <taxon>Bacillati</taxon>
        <taxon>Bacillota</taxon>
        <taxon>Bacilli</taxon>
        <taxon>Bacillales</taxon>
        <taxon>Fictibacillaceae</taxon>
        <taxon>Fictibacillus</taxon>
    </lineage>
</organism>
<sequence length="224" mass="26143">MKKRNAVFLLIAIVLILAAGIPVYEGLYGNKWETKKETVNHLQQKYDKSFVIDSITFQSGTGTGTYYMEAHPKDNADERFTIHYDRSMKTYYDDYELAHVVYKELKPLKSMDVYYSYDSGGSPDLVEETLRENGYSEVTFNLSFYITDQEQQNTIIEAIEKINNVYKEKLNPHAAYLSIHIPNKSIIQVKNNGQTLTDLLAFWDKHEKDFRLYCHDCEQGKKCW</sequence>
<accession>A0ABW2NSR1</accession>
<dbReference type="Proteomes" id="UP001596549">
    <property type="component" value="Unassembled WGS sequence"/>
</dbReference>
<comment type="caution">
    <text evidence="1">The sequence shown here is derived from an EMBL/GenBank/DDBJ whole genome shotgun (WGS) entry which is preliminary data.</text>
</comment>
<evidence type="ECO:0000313" key="2">
    <source>
        <dbReference type="Proteomes" id="UP001596549"/>
    </source>
</evidence>
<dbReference type="RefSeq" id="WP_379747299.1">
    <property type="nucleotide sequence ID" value="NZ_JBHTCP010000010.1"/>
</dbReference>
<evidence type="ECO:0000313" key="1">
    <source>
        <dbReference type="EMBL" id="MFC7371079.1"/>
    </source>
</evidence>
<dbReference type="EMBL" id="JBHTCP010000010">
    <property type="protein sequence ID" value="MFC7371079.1"/>
    <property type="molecule type" value="Genomic_DNA"/>
</dbReference>
<reference evidence="2" key="1">
    <citation type="journal article" date="2019" name="Int. J. Syst. Evol. Microbiol.">
        <title>The Global Catalogue of Microorganisms (GCM) 10K type strain sequencing project: providing services to taxonomists for standard genome sequencing and annotation.</title>
        <authorList>
            <consortium name="The Broad Institute Genomics Platform"/>
            <consortium name="The Broad Institute Genome Sequencing Center for Infectious Disease"/>
            <person name="Wu L."/>
            <person name="Ma J."/>
        </authorList>
    </citation>
    <scope>NUCLEOTIDE SEQUENCE [LARGE SCALE GENOMIC DNA]</scope>
    <source>
        <strain evidence="2">NBRC 106396</strain>
    </source>
</reference>
<gene>
    <name evidence="1" type="ORF">ACFQPF_05270</name>
</gene>
<name>A0ABW2NSR1_9BACL</name>
<protein>
    <recommendedName>
        <fullName evidence="3">DUF3139 domain-containing protein</fullName>
    </recommendedName>
</protein>
<proteinExistence type="predicted"/>
<evidence type="ECO:0008006" key="3">
    <source>
        <dbReference type="Google" id="ProtNLM"/>
    </source>
</evidence>
<keyword evidence="2" id="KW-1185">Reference proteome</keyword>